<dbReference type="InterPro" id="IPR001017">
    <property type="entry name" value="DH_E1"/>
</dbReference>
<organism evidence="7 8">
    <name type="scientific">Leucosporidium creatinivorum</name>
    <dbReference type="NCBI Taxonomy" id="106004"/>
    <lineage>
        <taxon>Eukaryota</taxon>
        <taxon>Fungi</taxon>
        <taxon>Dikarya</taxon>
        <taxon>Basidiomycota</taxon>
        <taxon>Pucciniomycotina</taxon>
        <taxon>Microbotryomycetes</taxon>
        <taxon>Leucosporidiales</taxon>
        <taxon>Leucosporidium</taxon>
    </lineage>
</organism>
<dbReference type="AlphaFoldDB" id="A0A1Y2DWM6"/>
<sequence length="972" mass="107697">MLRLRLPSKQLQSYSLLLRRQLHDNGIHGFQLPPPSSPSPTAGGAQEFTPSQLANRARSGSLLRLVESYRKHGHRAARLDPLDLALRPSVPALDPRRYGFKIDGANLRPEVDVSGILSFPPDEQGGRKTVEEVQKRLEEVYCSGIGYEFTHLPLKSHRLYLESTLERSHSTPLTPEEKLEHWRLLAASETFDAWAAKRFPGVKRYGLEGGEGMMGAVWEVMKFAGGVGVEEVVIAMPHRGRLNLLTQLLNFDMRLLVRKMHALPTLPPSLPPAQFTDDVLSHLFTTATLSLPSSSTSSAGTEQEKEKKEIKVHLLPNPSHLEAVNPVAMGFGRGLQVPLRSSLGGEEEGYELGDQVLSLQIHGDAAFGGQGVTAETLNLESLPHFNVGGSVRIVVNNQLGYTTPSTSGRTSFYATDLAKSIAAPILHVNGDRVEDVVRAMRLAMGYQRKFRRDIIIDLVVYRRRGHNELDEPSYTSPVMYRTISALPSVPQTYETSLIDSGLLTSSEASSFRSSLLARLDESLEAAEPERFKVPEVERPRGWGAMRWPVEEEWRERVETGVEGSVLREVGRRSVEVEEGITPHPRLLRQHISKRLQSLKTGEGLDFATAEALAFGSLMMEGKHVRLCGQDSGRGTFSQRHAIVADQASERVTVPLQSITTSPPPSSSNKTGTIEVVNSPLSEYAVLGFEQGMSWVSPDLLVMWEAQFGDFHNTAQVIIDTYLGSAETKWGVQSALTLLLPHGYDSAGPEHSSARIERFLLLTNDPLPTHPPTPFVPNLHLVNPTTSANYFHLLRRQMSREYRKPMVVFSPKGILRLAAAASPIAEFEPGTAFQPILVDEMRWEEVERVVFLSGKMYYDLVKERKERGVEDKVGFVRIEELSPFPTHLLSSFLSALPPSASQTPRTFLWAQEEPSNSGAYTFVAPRLQLLLDEHAGGAKLEYAGREAMATTAPGVGSYFAESRKRVLERVFGV</sequence>
<comment type="caution">
    <text evidence="7">The sequence shown here is derived from an EMBL/GenBank/DDBJ whole genome shotgun (WGS) entry which is preliminary data.</text>
</comment>
<name>A0A1Y2DWM6_9BASI</name>
<dbReference type="InterPro" id="IPR029061">
    <property type="entry name" value="THDP-binding"/>
</dbReference>
<evidence type="ECO:0000256" key="1">
    <source>
        <dbReference type="ARBA" id="ARBA00001964"/>
    </source>
</evidence>
<dbReference type="GO" id="GO:0016624">
    <property type="term" value="F:oxidoreductase activity, acting on the aldehyde or oxo group of donors, disulfide as acceptor"/>
    <property type="evidence" value="ECO:0007669"/>
    <property type="project" value="InterPro"/>
</dbReference>
<dbReference type="GO" id="GO:0030976">
    <property type="term" value="F:thiamine pyrophosphate binding"/>
    <property type="evidence" value="ECO:0007669"/>
    <property type="project" value="InterPro"/>
</dbReference>
<dbReference type="Gene3D" id="3.40.50.970">
    <property type="match status" value="1"/>
</dbReference>
<dbReference type="PIRSF" id="PIRSF000157">
    <property type="entry name" value="Oxoglu_dh_E1"/>
    <property type="match status" value="1"/>
</dbReference>
<feature type="region of interest" description="Disordered" evidence="5">
    <location>
        <begin position="27"/>
        <end position="47"/>
    </location>
</feature>
<dbReference type="SUPFAM" id="SSF52518">
    <property type="entry name" value="Thiamin diphosphate-binding fold (THDP-binding)"/>
    <property type="match status" value="2"/>
</dbReference>
<dbReference type="Gene3D" id="3.40.50.11610">
    <property type="entry name" value="Multifunctional 2-oxoglutarate metabolism enzyme, C-terminal domain"/>
    <property type="match status" value="1"/>
</dbReference>
<dbReference type="InterPro" id="IPR005475">
    <property type="entry name" value="Transketolase-like_Pyr-bd"/>
</dbReference>
<dbReference type="InParanoid" id="A0A1Y2DWM6"/>
<dbReference type="InterPro" id="IPR042179">
    <property type="entry name" value="KGD_C_sf"/>
</dbReference>
<dbReference type="Proteomes" id="UP000193467">
    <property type="component" value="Unassembled WGS sequence"/>
</dbReference>
<keyword evidence="8" id="KW-1185">Reference proteome</keyword>
<dbReference type="Gene3D" id="1.10.287.1150">
    <property type="entry name" value="TPP helical domain"/>
    <property type="match status" value="1"/>
</dbReference>
<dbReference type="SMART" id="SM00861">
    <property type="entry name" value="Transket_pyr"/>
    <property type="match status" value="1"/>
</dbReference>
<dbReference type="Pfam" id="PF16870">
    <property type="entry name" value="OxoGdeHyase_C"/>
    <property type="match status" value="1"/>
</dbReference>
<accession>A0A1Y2DWM6</accession>
<dbReference type="GO" id="GO:0006091">
    <property type="term" value="P:generation of precursor metabolites and energy"/>
    <property type="evidence" value="ECO:0007669"/>
    <property type="project" value="UniProtKB-ARBA"/>
</dbReference>
<proteinExistence type="inferred from homology"/>
<dbReference type="InterPro" id="IPR031717">
    <property type="entry name" value="ODO-1/KGD_C"/>
</dbReference>
<reference evidence="7 8" key="1">
    <citation type="submission" date="2016-07" db="EMBL/GenBank/DDBJ databases">
        <title>Pervasive Adenine N6-methylation of Active Genes in Fungi.</title>
        <authorList>
            <consortium name="DOE Joint Genome Institute"/>
            <person name="Mondo S.J."/>
            <person name="Dannebaum R.O."/>
            <person name="Kuo R.C."/>
            <person name="Labutti K."/>
            <person name="Haridas S."/>
            <person name="Kuo A."/>
            <person name="Salamov A."/>
            <person name="Ahrendt S.R."/>
            <person name="Lipzen A."/>
            <person name="Sullivan W."/>
            <person name="Andreopoulos W.B."/>
            <person name="Clum A."/>
            <person name="Lindquist E."/>
            <person name="Daum C."/>
            <person name="Ramamoorthy G.K."/>
            <person name="Gryganskyi A."/>
            <person name="Culley D."/>
            <person name="Magnuson J.K."/>
            <person name="James T.Y."/>
            <person name="O'Malley M.A."/>
            <person name="Stajich J.E."/>
            <person name="Spatafora J.W."/>
            <person name="Visel A."/>
            <person name="Grigoriev I.V."/>
        </authorList>
    </citation>
    <scope>NUCLEOTIDE SEQUENCE [LARGE SCALE GENOMIC DNA]</scope>
    <source>
        <strain evidence="7 8">62-1032</strain>
    </source>
</reference>
<dbReference type="Pfam" id="PF02779">
    <property type="entry name" value="Transket_pyr"/>
    <property type="match status" value="1"/>
</dbReference>
<dbReference type="NCBIfam" id="NF006914">
    <property type="entry name" value="PRK09404.1"/>
    <property type="match status" value="1"/>
</dbReference>
<evidence type="ECO:0000256" key="3">
    <source>
        <dbReference type="ARBA" id="ARBA00023002"/>
    </source>
</evidence>
<keyword evidence="3" id="KW-0560">Oxidoreductase</keyword>
<dbReference type="EMBL" id="MCGR01000068">
    <property type="protein sequence ID" value="ORY63690.1"/>
    <property type="molecule type" value="Genomic_DNA"/>
</dbReference>
<evidence type="ECO:0000259" key="6">
    <source>
        <dbReference type="SMART" id="SM00861"/>
    </source>
</evidence>
<dbReference type="Gene3D" id="3.40.50.12470">
    <property type="match status" value="1"/>
</dbReference>
<feature type="domain" description="Transketolase-like pyrimidine-binding" evidence="6">
    <location>
        <begin position="604"/>
        <end position="816"/>
    </location>
</feature>
<dbReference type="PANTHER" id="PTHR23152:SF4">
    <property type="entry name" value="2-OXOADIPATE DEHYDROGENASE COMPLEX COMPONENT E1"/>
    <property type="match status" value="1"/>
</dbReference>
<dbReference type="Pfam" id="PF00676">
    <property type="entry name" value="E1_dh"/>
    <property type="match status" value="1"/>
</dbReference>
<protein>
    <submittedName>
        <fullName evidence="7">Thiamin diphosphate-binding protein</fullName>
    </submittedName>
</protein>
<evidence type="ECO:0000256" key="5">
    <source>
        <dbReference type="SAM" id="MobiDB-lite"/>
    </source>
</evidence>
<gene>
    <name evidence="7" type="ORF">BCR35DRAFT_270557</name>
</gene>
<evidence type="ECO:0000256" key="4">
    <source>
        <dbReference type="ARBA" id="ARBA00023052"/>
    </source>
</evidence>
<comment type="similarity">
    <text evidence="2">Belongs to the alpha-ketoglutarate dehydrogenase family.</text>
</comment>
<dbReference type="STRING" id="106004.A0A1Y2DWM6"/>
<evidence type="ECO:0000313" key="8">
    <source>
        <dbReference type="Proteomes" id="UP000193467"/>
    </source>
</evidence>
<comment type="cofactor">
    <cofactor evidence="1">
        <name>thiamine diphosphate</name>
        <dbReference type="ChEBI" id="CHEBI:58937"/>
    </cofactor>
</comment>
<keyword evidence="4" id="KW-0786">Thiamine pyrophosphate</keyword>
<evidence type="ECO:0000256" key="2">
    <source>
        <dbReference type="ARBA" id="ARBA00006936"/>
    </source>
</evidence>
<dbReference type="OrthoDB" id="413077at2759"/>
<evidence type="ECO:0000313" key="7">
    <source>
        <dbReference type="EMBL" id="ORY63690.1"/>
    </source>
</evidence>
<dbReference type="InterPro" id="IPR011603">
    <property type="entry name" value="2oxoglutarate_DH_E1"/>
</dbReference>
<dbReference type="PANTHER" id="PTHR23152">
    <property type="entry name" value="2-OXOGLUTARATE DEHYDROGENASE"/>
    <property type="match status" value="1"/>
</dbReference>